<dbReference type="EC" id="3.1.3.25" evidence="8"/>
<dbReference type="PRINTS" id="PR00377">
    <property type="entry name" value="IMPHPHTASES"/>
</dbReference>
<protein>
    <recommendedName>
        <fullName evidence="8">Inositol-1-monophosphatase</fullName>
        <ecNumber evidence="8">3.1.3.25</ecNumber>
    </recommendedName>
</protein>
<feature type="binding site" evidence="7">
    <location>
        <position position="86"/>
    </location>
    <ligand>
        <name>Mg(2+)</name>
        <dbReference type="ChEBI" id="CHEBI:18420"/>
        <label>1</label>
        <note>catalytic</note>
    </ligand>
</feature>
<evidence type="ECO:0000313" key="10">
    <source>
        <dbReference type="Proteomes" id="UP000216024"/>
    </source>
</evidence>
<evidence type="ECO:0000256" key="5">
    <source>
        <dbReference type="ARBA" id="ARBA00022801"/>
    </source>
</evidence>
<gene>
    <name evidence="9" type="ORF">CCE28_04150</name>
</gene>
<dbReference type="InterPro" id="IPR020583">
    <property type="entry name" value="Inositol_monoP_metal-BS"/>
</dbReference>
<dbReference type="FunFam" id="3.30.540.10:FF:000003">
    <property type="entry name" value="Inositol-1-monophosphatase"/>
    <property type="match status" value="1"/>
</dbReference>
<dbReference type="Pfam" id="PF00459">
    <property type="entry name" value="Inositol_P"/>
    <property type="match status" value="1"/>
</dbReference>
<feature type="binding site" evidence="7">
    <location>
        <position position="89"/>
    </location>
    <ligand>
        <name>Mg(2+)</name>
        <dbReference type="ChEBI" id="CHEBI:18420"/>
        <label>1</label>
        <note>catalytic</note>
    </ligand>
</feature>
<dbReference type="GO" id="GO:0046872">
    <property type="term" value="F:metal ion binding"/>
    <property type="evidence" value="ECO:0007669"/>
    <property type="project" value="UniProtKB-KW"/>
</dbReference>
<dbReference type="PANTHER" id="PTHR20854">
    <property type="entry name" value="INOSITOL MONOPHOSPHATASE"/>
    <property type="match status" value="1"/>
</dbReference>
<feature type="binding site" evidence="7">
    <location>
        <position position="214"/>
    </location>
    <ligand>
        <name>Mg(2+)</name>
        <dbReference type="ChEBI" id="CHEBI:18420"/>
        <label>1</label>
        <note>catalytic</note>
    </ligand>
</feature>
<name>A0A267MMS5_9FIRM</name>
<dbReference type="Gene3D" id="3.30.540.10">
    <property type="entry name" value="Fructose-1,6-Bisphosphatase, subunit A, domain 1"/>
    <property type="match status" value="1"/>
</dbReference>
<organism evidence="9 10">
    <name type="scientific">Anaeromicrobium sediminis</name>
    <dbReference type="NCBI Taxonomy" id="1478221"/>
    <lineage>
        <taxon>Bacteria</taxon>
        <taxon>Bacillati</taxon>
        <taxon>Bacillota</taxon>
        <taxon>Clostridia</taxon>
        <taxon>Peptostreptococcales</taxon>
        <taxon>Thermotaleaceae</taxon>
        <taxon>Anaeromicrobium</taxon>
    </lineage>
</organism>
<dbReference type="RefSeq" id="WP_095131257.1">
    <property type="nucleotide sequence ID" value="NZ_NIBG01000002.1"/>
</dbReference>
<dbReference type="OrthoDB" id="9772456at2"/>
<keyword evidence="6 7" id="KW-0460">Magnesium</keyword>
<evidence type="ECO:0000256" key="6">
    <source>
        <dbReference type="ARBA" id="ARBA00022842"/>
    </source>
</evidence>
<reference evidence="9 10" key="1">
    <citation type="submission" date="2017-06" db="EMBL/GenBank/DDBJ databases">
        <title>Draft genome sequence of anaerobic fermentative bacterium Anaeromicrobium sediminis DY2726D isolated from West Pacific Ocean sediments.</title>
        <authorList>
            <person name="Zeng X."/>
        </authorList>
    </citation>
    <scope>NUCLEOTIDE SEQUENCE [LARGE SCALE GENOMIC DNA]</scope>
    <source>
        <strain evidence="9 10">DY2726D</strain>
    </source>
</reference>
<dbReference type="CDD" id="cd01639">
    <property type="entry name" value="IMPase"/>
    <property type="match status" value="1"/>
</dbReference>
<dbReference type="Gene3D" id="3.40.190.80">
    <property type="match status" value="1"/>
</dbReference>
<comment type="caution">
    <text evidence="9">The sequence shown here is derived from an EMBL/GenBank/DDBJ whole genome shotgun (WGS) entry which is preliminary data.</text>
</comment>
<dbReference type="GO" id="GO:0008934">
    <property type="term" value="F:inositol monophosphate 1-phosphatase activity"/>
    <property type="evidence" value="ECO:0007669"/>
    <property type="project" value="InterPro"/>
</dbReference>
<feature type="binding site" evidence="7">
    <location>
        <position position="70"/>
    </location>
    <ligand>
        <name>Mg(2+)</name>
        <dbReference type="ChEBI" id="CHEBI:18420"/>
        <label>1</label>
        <note>catalytic</note>
    </ligand>
</feature>
<dbReference type="InterPro" id="IPR022337">
    <property type="entry name" value="Inositol_monophosphatase_SuhB"/>
</dbReference>
<comment type="catalytic activity">
    <reaction evidence="1 8">
        <text>a myo-inositol phosphate + H2O = myo-inositol + phosphate</text>
        <dbReference type="Rhea" id="RHEA:24056"/>
        <dbReference type="ChEBI" id="CHEBI:15377"/>
        <dbReference type="ChEBI" id="CHEBI:17268"/>
        <dbReference type="ChEBI" id="CHEBI:43474"/>
        <dbReference type="ChEBI" id="CHEBI:84139"/>
        <dbReference type="EC" id="3.1.3.25"/>
    </reaction>
</comment>
<evidence type="ECO:0000256" key="4">
    <source>
        <dbReference type="ARBA" id="ARBA00022723"/>
    </source>
</evidence>
<keyword evidence="10" id="KW-1185">Reference proteome</keyword>
<dbReference type="EMBL" id="NIBG01000002">
    <property type="protein sequence ID" value="PAB60737.1"/>
    <property type="molecule type" value="Genomic_DNA"/>
</dbReference>
<dbReference type="PANTHER" id="PTHR20854:SF4">
    <property type="entry name" value="INOSITOL-1-MONOPHOSPHATASE-RELATED"/>
    <property type="match status" value="1"/>
</dbReference>
<keyword evidence="4 7" id="KW-0479">Metal-binding</keyword>
<dbReference type="InterPro" id="IPR020550">
    <property type="entry name" value="Inositol_monophosphatase_CS"/>
</dbReference>
<dbReference type="GO" id="GO:0046854">
    <property type="term" value="P:phosphatidylinositol phosphate biosynthetic process"/>
    <property type="evidence" value="ECO:0007669"/>
    <property type="project" value="InterPro"/>
</dbReference>
<feature type="binding site" evidence="7">
    <location>
        <position position="88"/>
    </location>
    <ligand>
        <name>Mg(2+)</name>
        <dbReference type="ChEBI" id="CHEBI:18420"/>
        <label>1</label>
        <note>catalytic</note>
    </ligand>
</feature>
<dbReference type="PROSITE" id="PS00629">
    <property type="entry name" value="IMP_1"/>
    <property type="match status" value="1"/>
</dbReference>
<keyword evidence="5 8" id="KW-0378">Hydrolase</keyword>
<evidence type="ECO:0000256" key="7">
    <source>
        <dbReference type="PIRSR" id="PIRSR600760-2"/>
    </source>
</evidence>
<dbReference type="AlphaFoldDB" id="A0A267MMS5"/>
<comment type="similarity">
    <text evidence="3 8">Belongs to the inositol monophosphatase superfamily.</text>
</comment>
<sequence>MLILKDVLENAKKWAKEIGEIQGKNYERADLKYSTKSNHSDFVTEVDELCENELIKLIKTTYPDHGILGEETGKSDIESDYVWVIDPIDGTTNFLYGLPIFSVCIGLRYKNEGVLGVVYFPMLDEMFYGVKGEGAYLNGKKINVGTKKTLKECVLATGFPYDKDRNPENNVEYVSKMIPKIRGIRRMGAASYDIVNVACGRIDGYWEMNLGPWDVAAANVILKEAGGVVKFLDRRHIFVVVGNEHVVDGILKEIEE</sequence>
<dbReference type="GO" id="GO:0007165">
    <property type="term" value="P:signal transduction"/>
    <property type="evidence" value="ECO:0007669"/>
    <property type="project" value="TreeGrafter"/>
</dbReference>
<evidence type="ECO:0000256" key="3">
    <source>
        <dbReference type="ARBA" id="ARBA00009759"/>
    </source>
</evidence>
<dbReference type="Proteomes" id="UP000216024">
    <property type="component" value="Unassembled WGS sequence"/>
</dbReference>
<dbReference type="PRINTS" id="PR01959">
    <property type="entry name" value="SBIMPHPHTASE"/>
</dbReference>
<evidence type="ECO:0000256" key="2">
    <source>
        <dbReference type="ARBA" id="ARBA00001946"/>
    </source>
</evidence>
<dbReference type="SUPFAM" id="SSF56655">
    <property type="entry name" value="Carbohydrate phosphatase"/>
    <property type="match status" value="1"/>
</dbReference>
<dbReference type="InterPro" id="IPR033942">
    <property type="entry name" value="IMPase"/>
</dbReference>
<accession>A0A267MMS5</accession>
<dbReference type="InterPro" id="IPR000760">
    <property type="entry name" value="Inositol_monophosphatase-like"/>
</dbReference>
<proteinExistence type="inferred from homology"/>
<dbReference type="GO" id="GO:0006020">
    <property type="term" value="P:inositol metabolic process"/>
    <property type="evidence" value="ECO:0007669"/>
    <property type="project" value="TreeGrafter"/>
</dbReference>
<evidence type="ECO:0000256" key="8">
    <source>
        <dbReference type="RuleBase" id="RU364068"/>
    </source>
</evidence>
<evidence type="ECO:0000313" key="9">
    <source>
        <dbReference type="EMBL" id="PAB60737.1"/>
    </source>
</evidence>
<comment type="cofactor">
    <cofactor evidence="2 7 8">
        <name>Mg(2+)</name>
        <dbReference type="ChEBI" id="CHEBI:18420"/>
    </cofactor>
</comment>
<dbReference type="PROSITE" id="PS00630">
    <property type="entry name" value="IMP_2"/>
    <property type="match status" value="1"/>
</dbReference>
<evidence type="ECO:0000256" key="1">
    <source>
        <dbReference type="ARBA" id="ARBA00001033"/>
    </source>
</evidence>